<comment type="caution">
    <text evidence="6">The sequence shown here is derived from an EMBL/GenBank/DDBJ whole genome shotgun (WGS) entry which is preliminary data.</text>
</comment>
<dbReference type="Proteomes" id="UP000628775">
    <property type="component" value="Unassembled WGS sequence"/>
</dbReference>
<comment type="similarity">
    <text evidence="1">Belongs to the LysR transcriptional regulatory family.</text>
</comment>
<accession>A0A8J2YN91</accession>
<dbReference type="Gene3D" id="3.40.190.290">
    <property type="match status" value="1"/>
</dbReference>
<dbReference type="GO" id="GO:0000976">
    <property type="term" value="F:transcription cis-regulatory region binding"/>
    <property type="evidence" value="ECO:0007669"/>
    <property type="project" value="TreeGrafter"/>
</dbReference>
<feature type="domain" description="HTH lysR-type" evidence="5">
    <location>
        <begin position="1"/>
        <end position="58"/>
    </location>
</feature>
<dbReference type="RefSeq" id="WP_188698890.1">
    <property type="nucleotide sequence ID" value="NZ_BMIR01000034.1"/>
</dbReference>
<keyword evidence="7" id="KW-1185">Reference proteome</keyword>
<dbReference type="InterPro" id="IPR036388">
    <property type="entry name" value="WH-like_DNA-bd_sf"/>
</dbReference>
<dbReference type="Gene3D" id="1.10.10.10">
    <property type="entry name" value="Winged helix-like DNA-binding domain superfamily/Winged helix DNA-binding domain"/>
    <property type="match status" value="1"/>
</dbReference>
<dbReference type="PROSITE" id="PS50931">
    <property type="entry name" value="HTH_LYSR"/>
    <property type="match status" value="1"/>
</dbReference>
<name>A0A8J2YN91_9BACL</name>
<proteinExistence type="inferred from homology"/>
<sequence>MDLKDISIFAKVAKTGSVTKTAKALGYVQSNITTRIQHLENEFNTSLFDRQSRGMVLTTNGEILLQYVEQILNLWDEAEHILRDTETPNGTLKIGAMETTAATRLPSVLMTYHQHYPNVDISLVSGPTKYLIDSVLNHELEAAFVAGPIEHPLLEKSSVIKEELVIVSQTESVNMAPSDSLTILGFREGCSYRKRFEQYLDHLGIQSRKMIELGTLEGILGCVTAGLGISLLPKKVVERGKYPVYVRKIPDEYSLVPTVLIRRKDAFLSPALSRFIEAIDKAVES</sequence>
<evidence type="ECO:0000259" key="5">
    <source>
        <dbReference type="PROSITE" id="PS50931"/>
    </source>
</evidence>
<dbReference type="SUPFAM" id="SSF53850">
    <property type="entry name" value="Periplasmic binding protein-like II"/>
    <property type="match status" value="1"/>
</dbReference>
<gene>
    <name evidence="6" type="primary">gltR</name>
    <name evidence="6" type="ORF">GCM10011391_39000</name>
</gene>
<dbReference type="CDD" id="cd08442">
    <property type="entry name" value="PBP2_YofA_SoxR_like"/>
    <property type="match status" value="1"/>
</dbReference>
<dbReference type="Pfam" id="PF03466">
    <property type="entry name" value="LysR_substrate"/>
    <property type="match status" value="1"/>
</dbReference>
<organism evidence="6 7">
    <name type="scientific">Pullulanibacillus camelliae</name>
    <dbReference type="NCBI Taxonomy" id="1707096"/>
    <lineage>
        <taxon>Bacteria</taxon>
        <taxon>Bacillati</taxon>
        <taxon>Bacillota</taxon>
        <taxon>Bacilli</taxon>
        <taxon>Bacillales</taxon>
        <taxon>Sporolactobacillaceae</taxon>
        <taxon>Pullulanibacillus</taxon>
    </lineage>
</organism>
<dbReference type="Pfam" id="PF00126">
    <property type="entry name" value="HTH_1"/>
    <property type="match status" value="1"/>
</dbReference>
<evidence type="ECO:0000256" key="1">
    <source>
        <dbReference type="ARBA" id="ARBA00009437"/>
    </source>
</evidence>
<evidence type="ECO:0000256" key="4">
    <source>
        <dbReference type="ARBA" id="ARBA00023163"/>
    </source>
</evidence>
<dbReference type="InterPro" id="IPR000847">
    <property type="entry name" value="LysR_HTH_N"/>
</dbReference>
<evidence type="ECO:0000256" key="2">
    <source>
        <dbReference type="ARBA" id="ARBA00023015"/>
    </source>
</evidence>
<dbReference type="PANTHER" id="PTHR30126">
    <property type="entry name" value="HTH-TYPE TRANSCRIPTIONAL REGULATOR"/>
    <property type="match status" value="1"/>
</dbReference>
<dbReference type="PANTHER" id="PTHR30126:SF40">
    <property type="entry name" value="HTH-TYPE TRANSCRIPTIONAL REGULATOR GLTR"/>
    <property type="match status" value="1"/>
</dbReference>
<dbReference type="AlphaFoldDB" id="A0A8J2YN91"/>
<protein>
    <submittedName>
        <fullName evidence="6">HTH-type transcriptional regulator GltR</fullName>
    </submittedName>
</protein>
<reference evidence="6" key="2">
    <citation type="submission" date="2020-09" db="EMBL/GenBank/DDBJ databases">
        <authorList>
            <person name="Sun Q."/>
            <person name="Zhou Y."/>
        </authorList>
    </citation>
    <scope>NUCLEOTIDE SEQUENCE</scope>
    <source>
        <strain evidence="6">CGMCC 1.15371</strain>
    </source>
</reference>
<dbReference type="InterPro" id="IPR036390">
    <property type="entry name" value="WH_DNA-bd_sf"/>
</dbReference>
<reference evidence="6" key="1">
    <citation type="journal article" date="2014" name="Int. J. Syst. Evol. Microbiol.">
        <title>Complete genome sequence of Corynebacterium casei LMG S-19264T (=DSM 44701T), isolated from a smear-ripened cheese.</title>
        <authorList>
            <consortium name="US DOE Joint Genome Institute (JGI-PGF)"/>
            <person name="Walter F."/>
            <person name="Albersmeier A."/>
            <person name="Kalinowski J."/>
            <person name="Ruckert C."/>
        </authorList>
    </citation>
    <scope>NUCLEOTIDE SEQUENCE</scope>
    <source>
        <strain evidence="6">CGMCC 1.15371</strain>
    </source>
</reference>
<dbReference type="GO" id="GO:0003700">
    <property type="term" value="F:DNA-binding transcription factor activity"/>
    <property type="evidence" value="ECO:0007669"/>
    <property type="project" value="InterPro"/>
</dbReference>
<dbReference type="InterPro" id="IPR005119">
    <property type="entry name" value="LysR_subst-bd"/>
</dbReference>
<keyword evidence="4" id="KW-0804">Transcription</keyword>
<keyword evidence="3" id="KW-0238">DNA-binding</keyword>
<dbReference type="EMBL" id="BMIR01000034">
    <property type="protein sequence ID" value="GGE56211.1"/>
    <property type="molecule type" value="Genomic_DNA"/>
</dbReference>
<keyword evidence="2" id="KW-0805">Transcription regulation</keyword>
<dbReference type="SUPFAM" id="SSF46785">
    <property type="entry name" value="Winged helix' DNA-binding domain"/>
    <property type="match status" value="1"/>
</dbReference>
<evidence type="ECO:0000313" key="6">
    <source>
        <dbReference type="EMBL" id="GGE56211.1"/>
    </source>
</evidence>
<evidence type="ECO:0000256" key="3">
    <source>
        <dbReference type="ARBA" id="ARBA00023125"/>
    </source>
</evidence>
<dbReference type="FunFam" id="1.10.10.10:FF:000001">
    <property type="entry name" value="LysR family transcriptional regulator"/>
    <property type="match status" value="1"/>
</dbReference>
<evidence type="ECO:0000313" key="7">
    <source>
        <dbReference type="Proteomes" id="UP000628775"/>
    </source>
</evidence>